<dbReference type="RefSeq" id="WP_092871227.1">
    <property type="nucleotide sequence ID" value="NZ_FOJY01000005.1"/>
</dbReference>
<dbReference type="Proteomes" id="UP000198838">
    <property type="component" value="Unassembled WGS sequence"/>
</dbReference>
<dbReference type="Pfam" id="PF13560">
    <property type="entry name" value="HTH_31"/>
    <property type="match status" value="1"/>
</dbReference>
<reference evidence="1 2" key="1">
    <citation type="submission" date="2016-10" db="EMBL/GenBank/DDBJ databases">
        <authorList>
            <person name="de Groot N.N."/>
        </authorList>
    </citation>
    <scope>NUCLEOTIDE SEQUENCE [LARGE SCALE GENOMIC DNA]</scope>
    <source>
        <strain evidence="1 2">DSM 5522</strain>
    </source>
</reference>
<evidence type="ECO:0000313" key="1">
    <source>
        <dbReference type="EMBL" id="SFA94384.1"/>
    </source>
</evidence>
<protein>
    <submittedName>
        <fullName evidence="1">Helix-turn-helix domain-containing protein</fullName>
    </submittedName>
</protein>
<dbReference type="InterPro" id="IPR001387">
    <property type="entry name" value="Cro/C1-type_HTH"/>
</dbReference>
<sequence length="173" mass="19786">MGKRSTKDNKNIYQISREESNLTRAQASELMEYVSESRIEKIENDTAQVQPEDVVAMAKAYKKPSLCNYYCTHECQIGQDLIPEIKISSLPEISLGILSSLNALTKQKDRLIEIAEDGRLTEDEFPDFVKIQEQLEKISLTIDSLRLWINTNIAKGEIDKEKLDMQKNLSMKS</sequence>
<dbReference type="AlphaFoldDB" id="A0A1I0X0N4"/>
<dbReference type="STRING" id="1120918.SAMN05216249_105115"/>
<keyword evidence="2" id="KW-1185">Reference proteome</keyword>
<dbReference type="CDD" id="cd00093">
    <property type="entry name" value="HTH_XRE"/>
    <property type="match status" value="1"/>
</dbReference>
<dbReference type="OrthoDB" id="1685177at2"/>
<proteinExistence type="predicted"/>
<name>A0A1I0X0N4_9FIRM</name>
<dbReference type="EMBL" id="FOJY01000005">
    <property type="protein sequence ID" value="SFA94384.1"/>
    <property type="molecule type" value="Genomic_DNA"/>
</dbReference>
<gene>
    <name evidence="1" type="ORF">SAMN05216249_105115</name>
</gene>
<evidence type="ECO:0000313" key="2">
    <source>
        <dbReference type="Proteomes" id="UP000198838"/>
    </source>
</evidence>
<accession>A0A1I0X0N4</accession>
<organism evidence="1 2">
    <name type="scientific">Acetitomaculum ruminis DSM 5522</name>
    <dbReference type="NCBI Taxonomy" id="1120918"/>
    <lineage>
        <taxon>Bacteria</taxon>
        <taxon>Bacillati</taxon>
        <taxon>Bacillota</taxon>
        <taxon>Clostridia</taxon>
        <taxon>Lachnospirales</taxon>
        <taxon>Lachnospiraceae</taxon>
        <taxon>Acetitomaculum</taxon>
    </lineage>
</organism>